<dbReference type="OrthoDB" id="9826091at2"/>
<gene>
    <name evidence="1" type="ORF">PAI11_41330</name>
</gene>
<dbReference type="RefSeq" id="WP_007578824.1">
    <property type="nucleotide sequence ID" value="NZ_AGUD01000305.1"/>
</dbReference>
<evidence type="ECO:0000313" key="2">
    <source>
        <dbReference type="Proteomes" id="UP000005143"/>
    </source>
</evidence>
<keyword evidence="2" id="KW-1185">Reference proteome</keyword>
<protein>
    <submittedName>
        <fullName evidence="1">Uncharacterized protein</fullName>
    </submittedName>
</protein>
<accession>H0EBA4</accession>
<name>H0EBA4_9ACTN</name>
<comment type="caution">
    <text evidence="1">The sequence shown here is derived from an EMBL/GenBank/DDBJ whole genome shotgun (WGS) entry which is preliminary data.</text>
</comment>
<evidence type="ECO:0000313" key="1">
    <source>
        <dbReference type="EMBL" id="EHN09068.1"/>
    </source>
</evidence>
<sequence>MHQFDAIAGGWDAVCSESGSHGVLRLTAFRRVERLPGATAPPAHVVTYRCHDGCGGEHRLLMSSEELDWLPIATGFAPHFDLMTGRMAHDPDAGLDLWWRAMRRGRWPVTLACEHHPTPVPAWPSCLRALEPDAEPDGRWFLVHFTCPLCERPGSQVMRPQALELLPRAA</sequence>
<organism evidence="1 2">
    <name type="scientific">Patulibacter medicamentivorans</name>
    <dbReference type="NCBI Taxonomy" id="1097667"/>
    <lineage>
        <taxon>Bacteria</taxon>
        <taxon>Bacillati</taxon>
        <taxon>Actinomycetota</taxon>
        <taxon>Thermoleophilia</taxon>
        <taxon>Solirubrobacterales</taxon>
        <taxon>Patulibacteraceae</taxon>
        <taxon>Patulibacter</taxon>
    </lineage>
</organism>
<dbReference type="AlphaFoldDB" id="H0EBA4"/>
<dbReference type="EMBL" id="AGUD01000305">
    <property type="protein sequence ID" value="EHN09068.1"/>
    <property type="molecule type" value="Genomic_DNA"/>
</dbReference>
<reference evidence="1 2" key="1">
    <citation type="journal article" date="2013" name="Biodegradation">
        <title>Quantitative proteomic analysis of ibuprofen-degrading Patulibacter sp. strain I11.</title>
        <authorList>
            <person name="Almeida B."/>
            <person name="Kjeldal H."/>
            <person name="Lolas I."/>
            <person name="Knudsen A.D."/>
            <person name="Carvalho G."/>
            <person name="Nielsen K.L."/>
            <person name="Barreto Crespo M.T."/>
            <person name="Stensballe A."/>
            <person name="Nielsen J.L."/>
        </authorList>
    </citation>
    <scope>NUCLEOTIDE SEQUENCE [LARGE SCALE GENOMIC DNA]</scope>
    <source>
        <strain evidence="1 2">I11</strain>
    </source>
</reference>
<dbReference type="Proteomes" id="UP000005143">
    <property type="component" value="Unassembled WGS sequence"/>
</dbReference>
<proteinExistence type="predicted"/>